<protein>
    <submittedName>
        <fullName evidence="2">Uncharacterized protein</fullName>
    </submittedName>
</protein>
<keyword evidence="3" id="KW-1185">Reference proteome</keyword>
<dbReference type="EMBL" id="CP019082">
    <property type="protein sequence ID" value="APW60833.1"/>
    <property type="molecule type" value="Genomic_DNA"/>
</dbReference>
<reference evidence="3" key="1">
    <citation type="submission" date="2016-12" db="EMBL/GenBank/DDBJ databases">
        <title>Comparative genomics of four Isosphaeraceae planctomycetes: a common pool of plasmids and glycoside hydrolase genes.</title>
        <authorList>
            <person name="Ivanova A."/>
        </authorList>
    </citation>
    <scope>NUCLEOTIDE SEQUENCE [LARGE SCALE GENOMIC DNA]</scope>
    <source>
        <strain evidence="3">PX4</strain>
    </source>
</reference>
<dbReference type="Proteomes" id="UP000186309">
    <property type="component" value="Chromosome"/>
</dbReference>
<keyword evidence="1" id="KW-0812">Transmembrane</keyword>
<dbReference type="KEGG" id="pbor:BSF38_02324"/>
<feature type="transmembrane region" description="Helical" evidence="1">
    <location>
        <begin position="83"/>
        <end position="104"/>
    </location>
</feature>
<accession>A0A1U7CPM6</accession>
<organism evidence="2 3">
    <name type="scientific">Paludisphaera borealis</name>
    <dbReference type="NCBI Taxonomy" id="1387353"/>
    <lineage>
        <taxon>Bacteria</taxon>
        <taxon>Pseudomonadati</taxon>
        <taxon>Planctomycetota</taxon>
        <taxon>Planctomycetia</taxon>
        <taxon>Isosphaerales</taxon>
        <taxon>Isosphaeraceae</taxon>
        <taxon>Paludisphaera</taxon>
    </lineage>
</organism>
<gene>
    <name evidence="2" type="ORF">BSF38_02324</name>
</gene>
<keyword evidence="1" id="KW-1133">Transmembrane helix</keyword>
<proteinExistence type="predicted"/>
<feature type="transmembrane region" description="Helical" evidence="1">
    <location>
        <begin position="110"/>
        <end position="129"/>
    </location>
</feature>
<feature type="transmembrane region" description="Helical" evidence="1">
    <location>
        <begin position="12"/>
        <end position="31"/>
    </location>
</feature>
<name>A0A1U7CPM6_9BACT</name>
<keyword evidence="1" id="KW-0472">Membrane</keyword>
<dbReference type="OrthoDB" id="343256at2"/>
<evidence type="ECO:0000313" key="3">
    <source>
        <dbReference type="Proteomes" id="UP000186309"/>
    </source>
</evidence>
<dbReference type="AlphaFoldDB" id="A0A1U7CPM6"/>
<feature type="transmembrane region" description="Helical" evidence="1">
    <location>
        <begin position="51"/>
        <end position="71"/>
    </location>
</feature>
<evidence type="ECO:0000256" key="1">
    <source>
        <dbReference type="SAM" id="Phobius"/>
    </source>
</evidence>
<sequence>MSEPPRPRRPVQSFGTVITGIVVIVVLSIGTDAALIATGVFPAHGQPMTDGLFLLATIYRTLYAILGSYLAARLAPDRPMAHALALGIVGLVVSILGAVTTWNTDTTAGLSWYPLALVVLALPPAWVGGRLREMQLHAR</sequence>
<evidence type="ECO:0000313" key="2">
    <source>
        <dbReference type="EMBL" id="APW60833.1"/>
    </source>
</evidence>